<evidence type="ECO:0000256" key="1">
    <source>
        <dbReference type="ARBA" id="ARBA00004651"/>
    </source>
</evidence>
<evidence type="ECO:0000313" key="7">
    <source>
        <dbReference type="EMBL" id="GAA2210544.1"/>
    </source>
</evidence>
<feature type="transmembrane region" description="Helical" evidence="5">
    <location>
        <begin position="278"/>
        <end position="298"/>
    </location>
</feature>
<keyword evidence="4 5" id="KW-0472">Membrane</keyword>
<dbReference type="PANTHER" id="PTHR42718">
    <property type="entry name" value="MAJOR FACILITATOR SUPERFAMILY MULTIDRUG TRANSPORTER MFSC"/>
    <property type="match status" value="1"/>
</dbReference>
<sequence>MSTEPEPYRLRWAALGLLLTAVFMDMVDTQIVNIALPAIQRDLDAPPSALQWTATGYTLAFALTLITGGRLGDRFGHRALFMLGTAGFGLASLAAGLAPDVTVLLLARVAQGAFAGLMVPQVLAFVHAEFPASEQSKAMGLYGMTFPLGGLAGPLLGGLLTQADLFGWHWRTIFFINVPIALAAVVGAALVMPAPRRTGRGGTDVPGVLVLAAALLAVLYPLVQGRELGWPGWAFLLMAAAVPLLGWFVAMQRGRERNGREPLIRIGMFRDRGMSAGLLVMLIFYCGMGAFFVLTLHLQEGLGYSPLKAALTMLPATVGIVAGNGVGMPLVPRLGRRLPMAGLVLLLAGAVTMSFVVTHFGAGLTPWQLVVPVLLYGAGLGLGASSLMLITLAGAGAGDAGTASGTVNTVVQLGMAAGPATVGTAFFGRLAADGDFAAATRTSLLIGAVLFGVALLACFLLPRRTASAPQQDSLSAVGL</sequence>
<evidence type="ECO:0000256" key="3">
    <source>
        <dbReference type="ARBA" id="ARBA00022989"/>
    </source>
</evidence>
<dbReference type="Gene3D" id="1.20.1250.20">
    <property type="entry name" value="MFS general substrate transporter like domains"/>
    <property type="match status" value="1"/>
</dbReference>
<feature type="transmembrane region" description="Helical" evidence="5">
    <location>
        <begin position="105"/>
        <end position="126"/>
    </location>
</feature>
<feature type="transmembrane region" description="Helical" evidence="5">
    <location>
        <begin position="79"/>
        <end position="99"/>
    </location>
</feature>
<dbReference type="EMBL" id="BAAAQX010000016">
    <property type="protein sequence ID" value="GAA2210544.1"/>
    <property type="molecule type" value="Genomic_DNA"/>
</dbReference>
<feature type="transmembrane region" description="Helical" evidence="5">
    <location>
        <begin position="374"/>
        <end position="398"/>
    </location>
</feature>
<dbReference type="InterPro" id="IPR036259">
    <property type="entry name" value="MFS_trans_sf"/>
</dbReference>
<dbReference type="PRINTS" id="PR01035">
    <property type="entry name" value="TCRTETA"/>
</dbReference>
<feature type="transmembrane region" description="Helical" evidence="5">
    <location>
        <begin position="229"/>
        <end position="250"/>
    </location>
</feature>
<dbReference type="InterPro" id="IPR011701">
    <property type="entry name" value="MFS"/>
</dbReference>
<dbReference type="InterPro" id="IPR020846">
    <property type="entry name" value="MFS_dom"/>
</dbReference>
<feature type="transmembrane region" description="Helical" evidence="5">
    <location>
        <begin position="310"/>
        <end position="331"/>
    </location>
</feature>
<proteinExistence type="predicted"/>
<dbReference type="PROSITE" id="PS50850">
    <property type="entry name" value="MFS"/>
    <property type="match status" value="1"/>
</dbReference>
<keyword evidence="3 5" id="KW-1133">Transmembrane helix</keyword>
<evidence type="ECO:0000313" key="8">
    <source>
        <dbReference type="Proteomes" id="UP001499843"/>
    </source>
</evidence>
<dbReference type="InterPro" id="IPR001958">
    <property type="entry name" value="Tet-R_TetA/multi-R_MdtG-like"/>
</dbReference>
<dbReference type="RefSeq" id="WP_344481523.1">
    <property type="nucleotide sequence ID" value="NZ_BAAAQX010000016.1"/>
</dbReference>
<dbReference type="Proteomes" id="UP001499843">
    <property type="component" value="Unassembled WGS sequence"/>
</dbReference>
<accession>A0ABN3CM83</accession>
<keyword evidence="2 5" id="KW-0812">Transmembrane</keyword>
<feature type="transmembrane region" description="Helical" evidence="5">
    <location>
        <begin position="444"/>
        <end position="461"/>
    </location>
</feature>
<feature type="transmembrane region" description="Helical" evidence="5">
    <location>
        <begin position="138"/>
        <end position="160"/>
    </location>
</feature>
<dbReference type="PANTHER" id="PTHR42718:SF39">
    <property type="entry name" value="ACTINORHODIN TRANSPORTER-RELATED"/>
    <property type="match status" value="1"/>
</dbReference>
<evidence type="ECO:0000256" key="5">
    <source>
        <dbReference type="SAM" id="Phobius"/>
    </source>
</evidence>
<feature type="transmembrane region" description="Helical" evidence="5">
    <location>
        <begin position="12"/>
        <end position="36"/>
    </location>
</feature>
<feature type="transmembrane region" description="Helical" evidence="5">
    <location>
        <begin position="172"/>
        <end position="193"/>
    </location>
</feature>
<dbReference type="Pfam" id="PF07690">
    <property type="entry name" value="MFS_1"/>
    <property type="match status" value="1"/>
</dbReference>
<feature type="transmembrane region" description="Helical" evidence="5">
    <location>
        <begin position="410"/>
        <end position="432"/>
    </location>
</feature>
<dbReference type="CDD" id="cd17321">
    <property type="entry name" value="MFS_MMR_MDR_like"/>
    <property type="match status" value="1"/>
</dbReference>
<name>A0ABN3CM83_9ACTN</name>
<feature type="transmembrane region" description="Helical" evidence="5">
    <location>
        <begin position="343"/>
        <end position="362"/>
    </location>
</feature>
<feature type="domain" description="Major facilitator superfamily (MFS) profile" evidence="6">
    <location>
        <begin position="14"/>
        <end position="466"/>
    </location>
</feature>
<dbReference type="SUPFAM" id="SSF103473">
    <property type="entry name" value="MFS general substrate transporter"/>
    <property type="match status" value="1"/>
</dbReference>
<feature type="transmembrane region" description="Helical" evidence="5">
    <location>
        <begin position="48"/>
        <end position="67"/>
    </location>
</feature>
<protein>
    <submittedName>
        <fullName evidence="7">MFS transporter</fullName>
    </submittedName>
</protein>
<comment type="subcellular location">
    <subcellularLocation>
        <location evidence="1">Cell membrane</location>
        <topology evidence="1">Multi-pass membrane protein</topology>
    </subcellularLocation>
</comment>
<evidence type="ECO:0000259" key="6">
    <source>
        <dbReference type="PROSITE" id="PS50850"/>
    </source>
</evidence>
<evidence type="ECO:0000256" key="4">
    <source>
        <dbReference type="ARBA" id="ARBA00023136"/>
    </source>
</evidence>
<comment type="caution">
    <text evidence="7">The sequence shown here is derived from an EMBL/GenBank/DDBJ whole genome shotgun (WGS) entry which is preliminary data.</text>
</comment>
<reference evidence="7 8" key="1">
    <citation type="journal article" date="2019" name="Int. J. Syst. Evol. Microbiol.">
        <title>The Global Catalogue of Microorganisms (GCM) 10K type strain sequencing project: providing services to taxonomists for standard genome sequencing and annotation.</title>
        <authorList>
            <consortium name="The Broad Institute Genomics Platform"/>
            <consortium name="The Broad Institute Genome Sequencing Center for Infectious Disease"/>
            <person name="Wu L."/>
            <person name="Ma J."/>
        </authorList>
    </citation>
    <scope>NUCLEOTIDE SEQUENCE [LARGE SCALE GENOMIC DNA]</scope>
    <source>
        <strain evidence="7 8">JCM 16114</strain>
    </source>
</reference>
<feature type="transmembrane region" description="Helical" evidence="5">
    <location>
        <begin position="205"/>
        <end position="223"/>
    </location>
</feature>
<organism evidence="7 8">
    <name type="scientific">Nonomuraea monospora</name>
    <dbReference type="NCBI Taxonomy" id="568818"/>
    <lineage>
        <taxon>Bacteria</taxon>
        <taxon>Bacillati</taxon>
        <taxon>Actinomycetota</taxon>
        <taxon>Actinomycetes</taxon>
        <taxon>Streptosporangiales</taxon>
        <taxon>Streptosporangiaceae</taxon>
        <taxon>Nonomuraea</taxon>
    </lineage>
</organism>
<gene>
    <name evidence="7" type="ORF">GCM10009850_060030</name>
</gene>
<dbReference type="Gene3D" id="1.20.1720.10">
    <property type="entry name" value="Multidrug resistance protein D"/>
    <property type="match status" value="1"/>
</dbReference>
<keyword evidence="8" id="KW-1185">Reference proteome</keyword>
<evidence type="ECO:0000256" key="2">
    <source>
        <dbReference type="ARBA" id="ARBA00022692"/>
    </source>
</evidence>